<dbReference type="InterPro" id="IPR011545">
    <property type="entry name" value="DEAD/DEAH_box_helicase_dom"/>
</dbReference>
<comment type="catalytic activity">
    <reaction evidence="6">
        <text>Couples ATP hydrolysis with the unwinding of duplex DNA by translocating in the 3'-5' direction.</text>
        <dbReference type="EC" id="5.6.2.4"/>
    </reaction>
</comment>
<gene>
    <name evidence="11" type="ORF">D9619_013001</name>
</gene>
<evidence type="ECO:0000256" key="3">
    <source>
        <dbReference type="ARBA" id="ARBA00022840"/>
    </source>
</evidence>
<dbReference type="EMBL" id="JAACJJ010000046">
    <property type="protein sequence ID" value="KAF5313898.1"/>
    <property type="molecule type" value="Genomic_DNA"/>
</dbReference>
<dbReference type="SMART" id="SM00490">
    <property type="entry name" value="HELICc"/>
    <property type="match status" value="1"/>
</dbReference>
<dbReference type="GO" id="GO:0000724">
    <property type="term" value="P:double-strand break repair via homologous recombination"/>
    <property type="evidence" value="ECO:0007669"/>
    <property type="project" value="TreeGrafter"/>
</dbReference>
<feature type="region of interest" description="Disordered" evidence="8">
    <location>
        <begin position="430"/>
        <end position="460"/>
    </location>
</feature>
<name>A0A8H5B0R7_9AGAR</name>
<evidence type="ECO:0000256" key="4">
    <source>
        <dbReference type="ARBA" id="ARBA00023125"/>
    </source>
</evidence>
<dbReference type="GO" id="GO:0005737">
    <property type="term" value="C:cytoplasm"/>
    <property type="evidence" value="ECO:0007669"/>
    <property type="project" value="TreeGrafter"/>
</dbReference>
<evidence type="ECO:0000256" key="8">
    <source>
        <dbReference type="SAM" id="MobiDB-lite"/>
    </source>
</evidence>
<protein>
    <recommendedName>
        <fullName evidence="7">DNA 3'-5' helicase</fullName>
        <ecNumber evidence="7">5.6.2.4</ecNumber>
    </recommendedName>
</protein>
<dbReference type="SMART" id="SM00487">
    <property type="entry name" value="DEXDc"/>
    <property type="match status" value="1"/>
</dbReference>
<evidence type="ECO:0000256" key="7">
    <source>
        <dbReference type="ARBA" id="ARBA00034808"/>
    </source>
</evidence>
<evidence type="ECO:0000313" key="11">
    <source>
        <dbReference type="EMBL" id="KAF5313898.1"/>
    </source>
</evidence>
<reference evidence="11 12" key="1">
    <citation type="journal article" date="2020" name="ISME J.">
        <title>Uncovering the hidden diversity of litter-decomposition mechanisms in mushroom-forming fungi.</title>
        <authorList>
            <person name="Floudas D."/>
            <person name="Bentzer J."/>
            <person name="Ahren D."/>
            <person name="Johansson T."/>
            <person name="Persson P."/>
            <person name="Tunlid A."/>
        </authorList>
    </citation>
    <scope>NUCLEOTIDE SEQUENCE [LARGE SCALE GENOMIC DNA]</scope>
    <source>
        <strain evidence="11 12">CBS 101986</strain>
    </source>
</reference>
<dbReference type="Pfam" id="PF00271">
    <property type="entry name" value="Helicase_C"/>
    <property type="match status" value="1"/>
</dbReference>
<sequence>MANRQVQLTDTAVIQNIRDIVKQTFKCRPCLWQIRVVQELMKKDKDIVSIAATGSGKTLTFWIPLLLQPDGIQIIVAPLNILGKQNVDSLADVGIRGICITAETATEENFRAIGELKYRVIVTNIEMLSQRRGGFQQLWTNQNFVSKIISIIWDEGQCIKNWKDFRRDYQTAGNLRYLIPPTIHFFLTSATLPAGMLEEVKSILRMRTKTTHLFSRSNDRANIQLVVRKLKYPVNSFQDLAFLIPDGWDFAKPLPYKFVIFFDNITESINATMYLHSRLPAEHTDKVVWFNSEMSQQFRDDESARFKANTSYGMGASESFGMGVNLPNVTLVIQYRAATDMCTLWQRFGQGARNPALTAIALFLVEPGYFDDVRELKTARKAARAEKAKQKAVDGRKRKKQKLVHAIATPIINIHKAAYGCLELPSTDENVPTASHPVPNSSMERALPSPNPRALHAQPASVIKDSVAYESNESDSDDDNDDDADAEQAMWEQERLTLYHKSDPTASKGVCKAKEQRNIDPAVDDMINANAAGQRFKCFRAPVNLFFENNTNVSNHLACAQDMPAGCPRCMPQVPSVCCELCNPESFTNFARVDIERKKKNLPRSYLKAYTAEERDTKLLDDLHTFRRSETQTLFGRANLFNLGPGLFMSDQILTRIVDCAHFYKITDATSLFKETRWIRSESYSTSITDFISKHSPLKPQGPLLTSTPLLPANPKPVANHVTSLTAPLQEPKRNKCRRCGIRGHNARNRICLKHPSRTSSADKENMPL</sequence>
<keyword evidence="3" id="KW-0067">ATP-binding</keyword>
<dbReference type="PANTHER" id="PTHR13710:SF105">
    <property type="entry name" value="ATP-DEPENDENT DNA HELICASE Q1"/>
    <property type="match status" value="1"/>
</dbReference>
<dbReference type="GO" id="GO:0003677">
    <property type="term" value="F:DNA binding"/>
    <property type="evidence" value="ECO:0007669"/>
    <property type="project" value="UniProtKB-KW"/>
</dbReference>
<dbReference type="InterPro" id="IPR001650">
    <property type="entry name" value="Helicase_C-like"/>
</dbReference>
<evidence type="ECO:0000256" key="1">
    <source>
        <dbReference type="ARBA" id="ARBA00005446"/>
    </source>
</evidence>
<comment type="caution">
    <text evidence="11">The sequence shown here is derived from an EMBL/GenBank/DDBJ whole genome shotgun (WGS) entry which is preliminary data.</text>
</comment>
<dbReference type="AlphaFoldDB" id="A0A8H5B0R7"/>
<keyword evidence="5" id="KW-0413">Isomerase</keyword>
<feature type="domain" description="Helicase ATP-binding" evidence="9">
    <location>
        <begin position="38"/>
        <end position="210"/>
    </location>
</feature>
<dbReference type="SUPFAM" id="SSF52540">
    <property type="entry name" value="P-loop containing nucleoside triphosphate hydrolases"/>
    <property type="match status" value="1"/>
</dbReference>
<evidence type="ECO:0000259" key="10">
    <source>
        <dbReference type="PROSITE" id="PS51194"/>
    </source>
</evidence>
<dbReference type="OrthoDB" id="10261556at2759"/>
<evidence type="ECO:0000256" key="5">
    <source>
        <dbReference type="ARBA" id="ARBA00023235"/>
    </source>
</evidence>
<keyword evidence="4" id="KW-0238">DNA-binding</keyword>
<dbReference type="Gene3D" id="3.40.50.300">
    <property type="entry name" value="P-loop containing nucleotide triphosphate hydrolases"/>
    <property type="match status" value="2"/>
</dbReference>
<keyword evidence="12" id="KW-1185">Reference proteome</keyword>
<dbReference type="InterPro" id="IPR027417">
    <property type="entry name" value="P-loop_NTPase"/>
</dbReference>
<dbReference type="GO" id="GO:0005694">
    <property type="term" value="C:chromosome"/>
    <property type="evidence" value="ECO:0007669"/>
    <property type="project" value="TreeGrafter"/>
</dbReference>
<accession>A0A8H5B0R7</accession>
<evidence type="ECO:0000259" key="9">
    <source>
        <dbReference type="PROSITE" id="PS51192"/>
    </source>
</evidence>
<dbReference type="EC" id="5.6.2.4" evidence="7"/>
<feature type="compositionally biased region" description="Polar residues" evidence="8">
    <location>
        <begin position="430"/>
        <end position="443"/>
    </location>
</feature>
<evidence type="ECO:0000313" key="12">
    <source>
        <dbReference type="Proteomes" id="UP000567179"/>
    </source>
</evidence>
<dbReference type="GO" id="GO:0009378">
    <property type="term" value="F:four-way junction helicase activity"/>
    <property type="evidence" value="ECO:0007669"/>
    <property type="project" value="TreeGrafter"/>
</dbReference>
<dbReference type="GO" id="GO:0005524">
    <property type="term" value="F:ATP binding"/>
    <property type="evidence" value="ECO:0007669"/>
    <property type="project" value="UniProtKB-KW"/>
</dbReference>
<dbReference type="PROSITE" id="PS51194">
    <property type="entry name" value="HELICASE_CTER"/>
    <property type="match status" value="1"/>
</dbReference>
<dbReference type="PROSITE" id="PS51192">
    <property type="entry name" value="HELICASE_ATP_BIND_1"/>
    <property type="match status" value="1"/>
</dbReference>
<evidence type="ECO:0000256" key="2">
    <source>
        <dbReference type="ARBA" id="ARBA00022741"/>
    </source>
</evidence>
<evidence type="ECO:0000256" key="6">
    <source>
        <dbReference type="ARBA" id="ARBA00034617"/>
    </source>
</evidence>
<feature type="domain" description="Helicase C-terminal" evidence="10">
    <location>
        <begin position="246"/>
        <end position="404"/>
    </location>
</feature>
<organism evidence="11 12">
    <name type="scientific">Psilocybe cf. subviscida</name>
    <dbReference type="NCBI Taxonomy" id="2480587"/>
    <lineage>
        <taxon>Eukaryota</taxon>
        <taxon>Fungi</taxon>
        <taxon>Dikarya</taxon>
        <taxon>Basidiomycota</taxon>
        <taxon>Agaricomycotina</taxon>
        <taxon>Agaricomycetes</taxon>
        <taxon>Agaricomycetidae</taxon>
        <taxon>Agaricales</taxon>
        <taxon>Agaricineae</taxon>
        <taxon>Strophariaceae</taxon>
        <taxon>Psilocybe</taxon>
    </lineage>
</organism>
<proteinExistence type="inferred from homology"/>
<dbReference type="Proteomes" id="UP000567179">
    <property type="component" value="Unassembled WGS sequence"/>
</dbReference>
<dbReference type="InterPro" id="IPR014001">
    <property type="entry name" value="Helicase_ATP-bd"/>
</dbReference>
<comment type="similarity">
    <text evidence="1">Belongs to the helicase family. RecQ subfamily.</text>
</comment>
<dbReference type="Pfam" id="PF00270">
    <property type="entry name" value="DEAD"/>
    <property type="match status" value="1"/>
</dbReference>
<dbReference type="PANTHER" id="PTHR13710">
    <property type="entry name" value="DNA HELICASE RECQ FAMILY MEMBER"/>
    <property type="match status" value="1"/>
</dbReference>
<dbReference type="GO" id="GO:0043138">
    <property type="term" value="F:3'-5' DNA helicase activity"/>
    <property type="evidence" value="ECO:0007669"/>
    <property type="project" value="UniProtKB-EC"/>
</dbReference>
<keyword evidence="2" id="KW-0547">Nucleotide-binding</keyword>